<dbReference type="SUPFAM" id="SSF46785">
    <property type="entry name" value="Winged helix' DNA-binding domain"/>
    <property type="match status" value="1"/>
</dbReference>
<dbReference type="Pfam" id="PF13412">
    <property type="entry name" value="HTH_24"/>
    <property type="match status" value="1"/>
</dbReference>
<evidence type="ECO:0000256" key="2">
    <source>
        <dbReference type="ARBA" id="ARBA00022777"/>
    </source>
</evidence>
<proteinExistence type="predicted"/>
<dbReference type="InterPro" id="IPR036390">
    <property type="entry name" value="WH_DNA-bd_sf"/>
</dbReference>
<dbReference type="SUPFAM" id="SSF53613">
    <property type="entry name" value="Ribokinase-like"/>
    <property type="match status" value="1"/>
</dbReference>
<dbReference type="InterPro" id="IPR011611">
    <property type="entry name" value="PfkB_dom"/>
</dbReference>
<feature type="region of interest" description="Disordered" evidence="3">
    <location>
        <begin position="77"/>
        <end position="98"/>
    </location>
</feature>
<dbReference type="InterPro" id="IPR036388">
    <property type="entry name" value="WH-like_DNA-bd_sf"/>
</dbReference>
<dbReference type="RefSeq" id="WP_386846659.1">
    <property type="nucleotide sequence ID" value="NZ_JBHUMK010000066.1"/>
</dbReference>
<dbReference type="PANTHER" id="PTHR10584:SF166">
    <property type="entry name" value="RIBOKINASE"/>
    <property type="match status" value="1"/>
</dbReference>
<dbReference type="PANTHER" id="PTHR10584">
    <property type="entry name" value="SUGAR KINASE"/>
    <property type="match status" value="1"/>
</dbReference>
<keyword evidence="2 5" id="KW-0418">Kinase</keyword>
<sequence>MILTERERQLLALIRETPLAAPEELARRLGTSRAAVNVHVSSLVRKGALLGRGYILPADHAAPRVVVVGGANVDLKSRTSAPAQPGTSNPGVTEQSPGGVARNVAENLARLGVSVSLLTAVGRDALGEGLLAETEAAGVDVSASLRTAFAATGTYTAVLDDRGELVIAVSAMNVMEHLTRTALRERRAVLRGAAWVVVDGNLSADTLAAVLEQCAERNTPVIFEPVSVAKAGRLRPLLDAGLAPYAVTPNVAELGALLGRAVPDSLPELEAAARELHAQGVALVWVRRGGQGSLLSGPDGVHDLPALSAEVVDVTGAGDAMLAAFLAALCEGLTPPEAARYGHAAAALTVESTLTALPNLTLDALRARLNLRPDLSAPQG</sequence>
<dbReference type="Gene3D" id="3.40.1190.20">
    <property type="match status" value="1"/>
</dbReference>
<keyword evidence="6" id="KW-1185">Reference proteome</keyword>
<dbReference type="EMBL" id="JBHUMK010000066">
    <property type="protein sequence ID" value="MFD2610465.1"/>
    <property type="molecule type" value="Genomic_DNA"/>
</dbReference>
<dbReference type="Gene3D" id="1.10.10.10">
    <property type="entry name" value="Winged helix-like DNA-binding domain superfamily/Winged helix DNA-binding domain"/>
    <property type="match status" value="1"/>
</dbReference>
<gene>
    <name evidence="5" type="ORF">ACFSR9_13620</name>
</gene>
<evidence type="ECO:0000313" key="5">
    <source>
        <dbReference type="EMBL" id="MFD2610465.1"/>
    </source>
</evidence>
<evidence type="ECO:0000256" key="3">
    <source>
        <dbReference type="SAM" id="MobiDB-lite"/>
    </source>
</evidence>
<dbReference type="InterPro" id="IPR002173">
    <property type="entry name" value="Carboh/pur_kinase_PfkB_CS"/>
</dbReference>
<keyword evidence="1" id="KW-0808">Transferase</keyword>
<dbReference type="InterPro" id="IPR029056">
    <property type="entry name" value="Ribokinase-like"/>
</dbReference>
<feature type="domain" description="Carbohydrate kinase PfkB" evidence="4">
    <location>
        <begin position="64"/>
        <end position="359"/>
    </location>
</feature>
<dbReference type="CDD" id="cd01941">
    <property type="entry name" value="YeiC_kinase_like"/>
    <property type="match status" value="1"/>
</dbReference>
<dbReference type="Pfam" id="PF00294">
    <property type="entry name" value="PfkB"/>
    <property type="match status" value="1"/>
</dbReference>
<reference evidence="6" key="1">
    <citation type="journal article" date="2019" name="Int. J. Syst. Evol. Microbiol.">
        <title>The Global Catalogue of Microorganisms (GCM) 10K type strain sequencing project: providing services to taxonomists for standard genome sequencing and annotation.</title>
        <authorList>
            <consortium name="The Broad Institute Genomics Platform"/>
            <consortium name="The Broad Institute Genome Sequencing Center for Infectious Disease"/>
            <person name="Wu L."/>
            <person name="Ma J."/>
        </authorList>
    </citation>
    <scope>NUCLEOTIDE SEQUENCE [LARGE SCALE GENOMIC DNA]</scope>
    <source>
        <strain evidence="6">KCTC 33842</strain>
    </source>
</reference>
<comment type="caution">
    <text evidence="5">The sequence shown here is derived from an EMBL/GenBank/DDBJ whole genome shotgun (WGS) entry which is preliminary data.</text>
</comment>
<dbReference type="PROSITE" id="PS00583">
    <property type="entry name" value="PFKB_KINASES_1"/>
    <property type="match status" value="1"/>
</dbReference>
<dbReference type="Proteomes" id="UP001597475">
    <property type="component" value="Unassembled WGS sequence"/>
</dbReference>
<accession>A0ABW5P637</accession>
<name>A0ABW5P637_9DEIO</name>
<dbReference type="GO" id="GO:0016301">
    <property type="term" value="F:kinase activity"/>
    <property type="evidence" value="ECO:0007669"/>
    <property type="project" value="UniProtKB-KW"/>
</dbReference>
<feature type="compositionally biased region" description="Polar residues" evidence="3">
    <location>
        <begin position="78"/>
        <end position="96"/>
    </location>
</feature>
<organism evidence="5 6">
    <name type="scientific">Deinococcus taklimakanensis</name>
    <dbReference type="NCBI Taxonomy" id="536443"/>
    <lineage>
        <taxon>Bacteria</taxon>
        <taxon>Thermotogati</taxon>
        <taxon>Deinococcota</taxon>
        <taxon>Deinococci</taxon>
        <taxon>Deinococcales</taxon>
        <taxon>Deinococcaceae</taxon>
        <taxon>Deinococcus</taxon>
    </lineage>
</organism>
<evidence type="ECO:0000313" key="6">
    <source>
        <dbReference type="Proteomes" id="UP001597475"/>
    </source>
</evidence>
<protein>
    <submittedName>
        <fullName evidence="5">Carbohydrate kinase</fullName>
    </submittedName>
</protein>
<evidence type="ECO:0000256" key="1">
    <source>
        <dbReference type="ARBA" id="ARBA00022679"/>
    </source>
</evidence>
<evidence type="ECO:0000259" key="4">
    <source>
        <dbReference type="Pfam" id="PF00294"/>
    </source>
</evidence>
<dbReference type="PROSITE" id="PS00584">
    <property type="entry name" value="PFKB_KINASES_2"/>
    <property type="match status" value="1"/>
</dbReference>